<dbReference type="EMBL" id="KZ819190">
    <property type="protein sequence ID" value="PWZ01741.1"/>
    <property type="molecule type" value="Genomic_DNA"/>
</dbReference>
<accession>A0A317XWR1</accession>
<reference evidence="3 4" key="1">
    <citation type="journal article" date="2018" name="Mol. Biol. Evol.">
        <title>Broad Genomic Sampling Reveals a Smut Pathogenic Ancestry of the Fungal Clade Ustilaginomycotina.</title>
        <authorList>
            <person name="Kijpornyongpan T."/>
            <person name="Mondo S.J."/>
            <person name="Barry K."/>
            <person name="Sandor L."/>
            <person name="Lee J."/>
            <person name="Lipzen A."/>
            <person name="Pangilinan J."/>
            <person name="LaButti K."/>
            <person name="Hainaut M."/>
            <person name="Henrissat B."/>
            <person name="Grigoriev I.V."/>
            <person name="Spatafora J.W."/>
            <person name="Aime M.C."/>
        </authorList>
    </citation>
    <scope>NUCLEOTIDE SEQUENCE [LARGE SCALE GENOMIC DNA]</scope>
    <source>
        <strain evidence="3 4">MCA 3645</strain>
    </source>
</reference>
<dbReference type="InterPro" id="IPR000061">
    <property type="entry name" value="Surp"/>
</dbReference>
<evidence type="ECO:0000313" key="3">
    <source>
        <dbReference type="EMBL" id="PWZ01741.1"/>
    </source>
</evidence>
<dbReference type="SUPFAM" id="SSF109905">
    <property type="entry name" value="Surp module (SWAP domain)"/>
    <property type="match status" value="1"/>
</dbReference>
<sequence>MSRPAKRSRYERPDRDDEDRQTDDLFGARELASSLKSSSKQTDPVLMPVAYEVTLNHDGELRDSFRFHEDLLRPDSSARKTTRLVPWKSNGAHDESSRRIWADRYDAIHLLDLVPKRVEKDACGANSLPRPDEPGEAGWSDLDSDVEDTFYLTEDEISHLKHTKHQLRLESEQKARLEALEEARACLTADDDAEASAMRGRGQCPVHENDLTRAQFELMQRTAAIVTTSANGAALELKILANHGSDPRFAFLRPGSTRLTHLWHRLCQQDGSALTYQDARLLAQSAPPSSSGVAAPPGMASNSPATATGLLSGYDSDSDSDSEPVSNTPKTAALQQSTPSDPSEEEKKRQRLARARAWLASRKGTSTQPQ</sequence>
<evidence type="ECO:0000259" key="2">
    <source>
        <dbReference type="PROSITE" id="PS50128"/>
    </source>
</evidence>
<name>A0A317XWR1_9BASI</name>
<feature type="region of interest" description="Disordered" evidence="1">
    <location>
        <begin position="1"/>
        <end position="24"/>
    </location>
</feature>
<dbReference type="InParanoid" id="A0A317XWR1"/>
<dbReference type="GO" id="GO:0003723">
    <property type="term" value="F:RNA binding"/>
    <property type="evidence" value="ECO:0007669"/>
    <property type="project" value="InterPro"/>
</dbReference>
<feature type="compositionally biased region" description="Polar residues" evidence="1">
    <location>
        <begin position="323"/>
        <end position="341"/>
    </location>
</feature>
<dbReference type="STRING" id="1882483.A0A317XWR1"/>
<feature type="domain" description="SURP motif" evidence="2">
    <location>
        <begin position="218"/>
        <end position="262"/>
    </location>
</feature>
<gene>
    <name evidence="3" type="ORF">BCV70DRAFT_199172</name>
</gene>
<evidence type="ECO:0000313" key="4">
    <source>
        <dbReference type="Proteomes" id="UP000246740"/>
    </source>
</evidence>
<dbReference type="InterPro" id="IPR035967">
    <property type="entry name" value="SWAP/Surp_sf"/>
</dbReference>
<dbReference type="OrthoDB" id="2552978at2759"/>
<dbReference type="PROSITE" id="PS50128">
    <property type="entry name" value="SURP"/>
    <property type="match status" value="1"/>
</dbReference>
<dbReference type="GO" id="GO:0006396">
    <property type="term" value="P:RNA processing"/>
    <property type="evidence" value="ECO:0007669"/>
    <property type="project" value="InterPro"/>
</dbReference>
<feature type="compositionally biased region" description="Low complexity" evidence="1">
    <location>
        <begin position="286"/>
        <end position="301"/>
    </location>
</feature>
<evidence type="ECO:0000256" key="1">
    <source>
        <dbReference type="SAM" id="MobiDB-lite"/>
    </source>
</evidence>
<keyword evidence="4" id="KW-1185">Reference proteome</keyword>
<dbReference type="Proteomes" id="UP000246740">
    <property type="component" value="Unassembled WGS sequence"/>
</dbReference>
<protein>
    <recommendedName>
        <fullName evidence="2">SURP motif domain-containing protein</fullName>
    </recommendedName>
</protein>
<proteinExistence type="predicted"/>
<feature type="region of interest" description="Disordered" evidence="1">
    <location>
        <begin position="286"/>
        <end position="370"/>
    </location>
</feature>
<organism evidence="3 4">
    <name type="scientific">Testicularia cyperi</name>
    <dbReference type="NCBI Taxonomy" id="1882483"/>
    <lineage>
        <taxon>Eukaryota</taxon>
        <taxon>Fungi</taxon>
        <taxon>Dikarya</taxon>
        <taxon>Basidiomycota</taxon>
        <taxon>Ustilaginomycotina</taxon>
        <taxon>Ustilaginomycetes</taxon>
        <taxon>Ustilaginales</taxon>
        <taxon>Anthracoideaceae</taxon>
        <taxon>Testicularia</taxon>
    </lineage>
</organism>
<dbReference type="AlphaFoldDB" id="A0A317XWR1"/>